<dbReference type="InterPro" id="IPR036412">
    <property type="entry name" value="HAD-like_sf"/>
</dbReference>
<feature type="transmembrane region" description="Helical" evidence="17">
    <location>
        <begin position="1425"/>
        <end position="1445"/>
    </location>
</feature>
<dbReference type="SUPFAM" id="SSF81660">
    <property type="entry name" value="Metal cation-transporting ATPase, ATP-binding domain N"/>
    <property type="match status" value="1"/>
</dbReference>
<feature type="binding site" evidence="15">
    <location>
        <position position="749"/>
    </location>
    <ligand>
        <name>ATP</name>
        <dbReference type="ChEBI" id="CHEBI:30616"/>
    </ligand>
</feature>
<dbReference type="InterPro" id="IPR032631">
    <property type="entry name" value="P-type_ATPase_N"/>
</dbReference>
<dbReference type="NCBIfam" id="TIGR01652">
    <property type="entry name" value="ATPase-Plipid"/>
    <property type="match status" value="1"/>
</dbReference>
<evidence type="ECO:0000256" key="10">
    <source>
        <dbReference type="ARBA" id="ARBA00022989"/>
    </source>
</evidence>
<feature type="transmembrane region" description="Helical" evidence="17">
    <location>
        <begin position="1280"/>
        <end position="1296"/>
    </location>
</feature>
<feature type="compositionally biased region" description="Basic and acidic residues" evidence="18">
    <location>
        <begin position="1603"/>
        <end position="1623"/>
    </location>
</feature>
<dbReference type="InterPro" id="IPR023214">
    <property type="entry name" value="HAD_sf"/>
</dbReference>
<dbReference type="FunCoup" id="A0A448YEF3">
    <property type="interactions" value="62"/>
</dbReference>
<proteinExistence type="inferred from homology"/>
<comment type="catalytic activity">
    <reaction evidence="13">
        <text>a 1,2-diacyl-sn-glycero-3-phosphoethanolamine(out) + ATP + H2O = a 1,2-diacyl-sn-glycero-3-phosphoethanolamine(in) + ADP + phosphate + H(+)</text>
        <dbReference type="Rhea" id="RHEA:66132"/>
        <dbReference type="ChEBI" id="CHEBI:15377"/>
        <dbReference type="ChEBI" id="CHEBI:15378"/>
        <dbReference type="ChEBI" id="CHEBI:30616"/>
        <dbReference type="ChEBI" id="CHEBI:43474"/>
        <dbReference type="ChEBI" id="CHEBI:64612"/>
        <dbReference type="ChEBI" id="CHEBI:456216"/>
    </reaction>
    <physiologicalReaction direction="left-to-right" evidence="13">
        <dbReference type="Rhea" id="RHEA:66133"/>
    </physiologicalReaction>
</comment>
<dbReference type="SUPFAM" id="SSF81653">
    <property type="entry name" value="Calcium ATPase, transduction domain A"/>
    <property type="match status" value="1"/>
</dbReference>
<feature type="binding site" evidence="15">
    <location>
        <position position="1193"/>
    </location>
    <ligand>
        <name>ATP</name>
        <dbReference type="ChEBI" id="CHEBI:30616"/>
    </ligand>
</feature>
<feature type="binding site" evidence="16">
    <location>
        <position position="1223"/>
    </location>
    <ligand>
        <name>Mg(2+)</name>
        <dbReference type="ChEBI" id="CHEBI:18420"/>
    </ligand>
</feature>
<dbReference type="InterPro" id="IPR044492">
    <property type="entry name" value="P_typ_ATPase_HD_dom"/>
</dbReference>
<dbReference type="GO" id="GO:0016887">
    <property type="term" value="F:ATP hydrolysis activity"/>
    <property type="evidence" value="ECO:0007669"/>
    <property type="project" value="InterPro"/>
</dbReference>
<dbReference type="Pfam" id="PF16209">
    <property type="entry name" value="PhoLip_ATPase_N"/>
    <property type="match status" value="1"/>
</dbReference>
<feature type="binding site" evidence="15">
    <location>
        <position position="1223"/>
    </location>
    <ligand>
        <name>ATP</name>
        <dbReference type="ChEBI" id="CHEBI:30616"/>
    </ligand>
</feature>
<protein>
    <recommendedName>
        <fullName evidence="17">Phospholipid-transporting ATPase</fullName>
        <ecNumber evidence="17">7.6.2.1</ecNumber>
    </recommendedName>
</protein>
<feature type="binding site" evidence="15">
    <location>
        <position position="955"/>
    </location>
    <ligand>
        <name>ATP</name>
        <dbReference type="ChEBI" id="CHEBI:30616"/>
    </ligand>
</feature>
<dbReference type="PANTHER" id="PTHR24092">
    <property type="entry name" value="PROBABLE PHOSPHOLIPID-TRANSPORTING ATPASE"/>
    <property type="match status" value="1"/>
</dbReference>
<feature type="domain" description="P-type ATPase N-terminal" evidence="19">
    <location>
        <begin position="249"/>
        <end position="301"/>
    </location>
</feature>
<feature type="region of interest" description="Disordered" evidence="18">
    <location>
        <begin position="1603"/>
        <end position="1638"/>
    </location>
</feature>
<dbReference type="Gene3D" id="3.40.1110.10">
    <property type="entry name" value="Calcium-transporting ATPase, cytoplasmic domain N"/>
    <property type="match status" value="1"/>
</dbReference>
<keyword evidence="11 17" id="KW-0472">Membrane</keyword>
<gene>
    <name evidence="21" type="ORF">BRENAR_LOCUS5</name>
</gene>
<evidence type="ECO:0000313" key="22">
    <source>
        <dbReference type="Proteomes" id="UP000290900"/>
    </source>
</evidence>
<feature type="transmembrane region" description="Helical" evidence="17">
    <location>
        <begin position="1398"/>
        <end position="1418"/>
    </location>
</feature>
<evidence type="ECO:0000256" key="14">
    <source>
        <dbReference type="PIRSR" id="PIRSR606539-1"/>
    </source>
</evidence>
<dbReference type="PROSITE" id="PS00154">
    <property type="entry name" value="ATPASE_E1_E2"/>
    <property type="match status" value="1"/>
</dbReference>
<evidence type="ECO:0000313" key="21">
    <source>
        <dbReference type="EMBL" id="VEU19266.1"/>
    </source>
</evidence>
<dbReference type="STRING" id="13370.A0A448YEF3"/>
<keyword evidence="10 17" id="KW-1133">Transmembrane helix</keyword>
<feature type="compositionally biased region" description="Basic and acidic residues" evidence="18">
    <location>
        <begin position="220"/>
        <end position="232"/>
    </location>
</feature>
<dbReference type="Gene3D" id="2.70.150.10">
    <property type="entry name" value="Calcium-transporting ATPase, cytoplasmic transduction domain A"/>
    <property type="match status" value="1"/>
</dbReference>
<feature type="binding site" evidence="15">
    <location>
        <position position="1070"/>
    </location>
    <ligand>
        <name>ATP</name>
        <dbReference type="ChEBI" id="CHEBI:30616"/>
    </ligand>
</feature>
<evidence type="ECO:0000256" key="3">
    <source>
        <dbReference type="ARBA" id="ARBA00022448"/>
    </source>
</evidence>
<dbReference type="InParanoid" id="A0A448YEF3"/>
<dbReference type="GO" id="GO:0000287">
    <property type="term" value="F:magnesium ion binding"/>
    <property type="evidence" value="ECO:0007669"/>
    <property type="project" value="UniProtKB-UniRule"/>
</dbReference>
<dbReference type="OrthoDB" id="377733at2759"/>
<dbReference type="SFLD" id="SFLDS00003">
    <property type="entry name" value="Haloacid_Dehalogenase"/>
    <property type="match status" value="1"/>
</dbReference>
<feature type="compositionally biased region" description="Basic residues" evidence="18">
    <location>
        <begin position="1"/>
        <end position="11"/>
    </location>
</feature>
<dbReference type="GO" id="GO:0005886">
    <property type="term" value="C:plasma membrane"/>
    <property type="evidence" value="ECO:0007669"/>
    <property type="project" value="TreeGrafter"/>
</dbReference>
<dbReference type="Gene3D" id="3.40.50.1000">
    <property type="entry name" value="HAD superfamily/HAD-like"/>
    <property type="match status" value="1"/>
</dbReference>
<feature type="transmembrane region" description="Helical" evidence="17">
    <location>
        <begin position="1465"/>
        <end position="1485"/>
    </location>
</feature>
<dbReference type="FunFam" id="3.40.1110.10:FF:000048">
    <property type="entry name" value="Phospholipid-transporting ATPase"/>
    <property type="match status" value="1"/>
</dbReference>
<evidence type="ECO:0000256" key="13">
    <source>
        <dbReference type="ARBA" id="ARBA00049128"/>
    </source>
</evidence>
<dbReference type="InterPro" id="IPR018303">
    <property type="entry name" value="ATPase_P-typ_P_site"/>
</dbReference>
<feature type="active site" description="4-aspartylphosphate intermediate" evidence="14">
    <location>
        <position position="748"/>
    </location>
</feature>
<keyword evidence="9 17" id="KW-1278">Translocase</keyword>
<comment type="cofactor">
    <cofactor evidence="16">
        <name>Mg(2+)</name>
        <dbReference type="ChEBI" id="CHEBI:18420"/>
    </cofactor>
</comment>
<feature type="region of interest" description="Disordered" evidence="18">
    <location>
        <begin position="202"/>
        <end position="256"/>
    </location>
</feature>
<accession>A0A448YEF3</accession>
<dbReference type="EC" id="7.6.2.1" evidence="17"/>
<dbReference type="Pfam" id="PF16212">
    <property type="entry name" value="PhoLip_ATPase_C"/>
    <property type="match status" value="1"/>
</dbReference>
<reference evidence="21 22" key="1">
    <citation type="submission" date="2018-12" db="EMBL/GenBank/DDBJ databases">
        <authorList>
            <person name="Tiukova I."/>
            <person name="Dainat J."/>
        </authorList>
    </citation>
    <scope>NUCLEOTIDE SEQUENCE [LARGE SCALE GENOMIC DNA]</scope>
</reference>
<dbReference type="NCBIfam" id="TIGR01494">
    <property type="entry name" value="ATPase_P-type"/>
    <property type="match status" value="1"/>
</dbReference>
<keyword evidence="4 17" id="KW-0812">Transmembrane</keyword>
<dbReference type="InterPro" id="IPR008250">
    <property type="entry name" value="ATPase_P-typ_transduc_dom_A_sf"/>
</dbReference>
<dbReference type="PRINTS" id="PR00119">
    <property type="entry name" value="CATATPASE"/>
</dbReference>
<evidence type="ECO:0000256" key="17">
    <source>
        <dbReference type="RuleBase" id="RU362033"/>
    </source>
</evidence>
<evidence type="ECO:0000256" key="9">
    <source>
        <dbReference type="ARBA" id="ARBA00022967"/>
    </source>
</evidence>
<dbReference type="Pfam" id="PF13246">
    <property type="entry name" value="Cation_ATPase"/>
    <property type="match status" value="1"/>
</dbReference>
<keyword evidence="7 15" id="KW-0067">ATP-binding</keyword>
<dbReference type="EMBL" id="CAACVR010000001">
    <property type="protein sequence ID" value="VEU19266.1"/>
    <property type="molecule type" value="Genomic_DNA"/>
</dbReference>
<evidence type="ECO:0000256" key="12">
    <source>
        <dbReference type="ARBA" id="ARBA00034036"/>
    </source>
</evidence>
<keyword evidence="5 16" id="KW-0479">Metal-binding</keyword>
<feature type="binding site" evidence="15">
    <location>
        <position position="885"/>
    </location>
    <ligand>
        <name>ATP</name>
        <dbReference type="ChEBI" id="CHEBI:30616"/>
    </ligand>
</feature>
<feature type="transmembrane region" description="Helical" evidence="17">
    <location>
        <begin position="1308"/>
        <end position="1329"/>
    </location>
</feature>
<keyword evidence="22" id="KW-1185">Reference proteome</keyword>
<feature type="binding site" evidence="15">
    <location>
        <position position="1222"/>
    </location>
    <ligand>
        <name>ATP</name>
        <dbReference type="ChEBI" id="CHEBI:30616"/>
    </ligand>
</feature>
<evidence type="ECO:0000256" key="5">
    <source>
        <dbReference type="ARBA" id="ARBA00022723"/>
    </source>
</evidence>
<feature type="binding site" evidence="16">
    <location>
        <position position="1219"/>
    </location>
    <ligand>
        <name>Mg(2+)</name>
        <dbReference type="ChEBI" id="CHEBI:18420"/>
    </ligand>
</feature>
<feature type="transmembrane region" description="Helical" evidence="17">
    <location>
        <begin position="302"/>
        <end position="321"/>
    </location>
</feature>
<evidence type="ECO:0000256" key="15">
    <source>
        <dbReference type="PIRSR" id="PIRSR606539-2"/>
    </source>
</evidence>
<comment type="catalytic activity">
    <reaction evidence="12 17">
        <text>ATP + H2O + phospholipidSide 1 = ADP + phosphate + phospholipidSide 2.</text>
        <dbReference type="EC" id="7.6.2.1"/>
    </reaction>
</comment>
<dbReference type="GO" id="GO:0140346">
    <property type="term" value="F:phosphatidylserine flippase activity"/>
    <property type="evidence" value="ECO:0007669"/>
    <property type="project" value="UniProtKB-ARBA"/>
</dbReference>
<evidence type="ECO:0000256" key="2">
    <source>
        <dbReference type="ARBA" id="ARBA00008109"/>
    </source>
</evidence>
<keyword evidence="6 15" id="KW-0547">Nucleotide-binding</keyword>
<feature type="transmembrane region" description="Helical" evidence="17">
    <location>
        <begin position="634"/>
        <end position="656"/>
    </location>
</feature>
<dbReference type="InterPro" id="IPR001757">
    <property type="entry name" value="P_typ_ATPase"/>
</dbReference>
<feature type="binding site" evidence="15">
    <location>
        <position position="750"/>
    </location>
    <ligand>
        <name>ATP</name>
        <dbReference type="ChEBI" id="CHEBI:30616"/>
    </ligand>
</feature>
<dbReference type="GO" id="GO:0005524">
    <property type="term" value="F:ATP binding"/>
    <property type="evidence" value="ECO:0007669"/>
    <property type="project" value="UniProtKB-UniRule"/>
</dbReference>
<dbReference type="InterPro" id="IPR006539">
    <property type="entry name" value="P-type_ATPase_IV"/>
</dbReference>
<dbReference type="SFLD" id="SFLDF00027">
    <property type="entry name" value="p-type_atpase"/>
    <property type="match status" value="1"/>
</dbReference>
<dbReference type="PANTHER" id="PTHR24092:SF180">
    <property type="entry name" value="PHOSPHOLIPID-TRANSPORTING ATPASE DNF1-RELATED"/>
    <property type="match status" value="1"/>
</dbReference>
<dbReference type="FunFam" id="3.40.50.1000:FF:000001">
    <property type="entry name" value="Phospholipid-transporting ATPase IC"/>
    <property type="match status" value="1"/>
</dbReference>
<evidence type="ECO:0000256" key="16">
    <source>
        <dbReference type="PIRSR" id="PIRSR606539-3"/>
    </source>
</evidence>
<evidence type="ECO:0000256" key="18">
    <source>
        <dbReference type="SAM" id="MobiDB-lite"/>
    </source>
</evidence>
<feature type="binding site" evidence="16">
    <location>
        <position position="748"/>
    </location>
    <ligand>
        <name>Mg(2+)</name>
        <dbReference type="ChEBI" id="CHEBI:18420"/>
    </ligand>
</feature>
<dbReference type="InterPro" id="IPR032630">
    <property type="entry name" value="P_typ_ATPase_c"/>
</dbReference>
<evidence type="ECO:0000256" key="11">
    <source>
        <dbReference type="ARBA" id="ARBA00023136"/>
    </source>
</evidence>
<dbReference type="Proteomes" id="UP000290900">
    <property type="component" value="Unassembled WGS sequence"/>
</dbReference>
<feature type="binding site" evidence="15">
    <location>
        <position position="748"/>
    </location>
    <ligand>
        <name>ATP</name>
        <dbReference type="ChEBI" id="CHEBI:30616"/>
    </ligand>
</feature>
<feature type="compositionally biased region" description="Low complexity" evidence="18">
    <location>
        <begin position="63"/>
        <end position="93"/>
    </location>
</feature>
<evidence type="ECO:0000256" key="1">
    <source>
        <dbReference type="ARBA" id="ARBA00004127"/>
    </source>
</evidence>
<dbReference type="InterPro" id="IPR023298">
    <property type="entry name" value="ATPase_P-typ_TM_dom_sf"/>
</dbReference>
<feature type="binding site" evidence="15">
    <location>
        <position position="926"/>
    </location>
    <ligand>
        <name>ATP</name>
        <dbReference type="ChEBI" id="CHEBI:30616"/>
    </ligand>
</feature>
<dbReference type="SFLD" id="SFLDG00002">
    <property type="entry name" value="C1.7:_P-type_atpase_like"/>
    <property type="match status" value="1"/>
</dbReference>
<dbReference type="CDD" id="cd02073">
    <property type="entry name" value="P-type_ATPase_APLT_Dnf-like"/>
    <property type="match status" value="1"/>
</dbReference>
<dbReference type="SUPFAM" id="SSF81665">
    <property type="entry name" value="Calcium ATPase, transmembrane domain M"/>
    <property type="match status" value="1"/>
</dbReference>
<feature type="binding site" evidence="15">
    <location>
        <position position="990"/>
    </location>
    <ligand>
        <name>ATP</name>
        <dbReference type="ChEBI" id="CHEBI:30616"/>
    </ligand>
</feature>
<feature type="binding site" evidence="16">
    <location>
        <position position="750"/>
    </location>
    <ligand>
        <name>Mg(2+)</name>
        <dbReference type="ChEBI" id="CHEBI:18420"/>
    </ligand>
</feature>
<evidence type="ECO:0000256" key="4">
    <source>
        <dbReference type="ARBA" id="ARBA00022692"/>
    </source>
</evidence>
<feature type="transmembrane region" description="Helical" evidence="17">
    <location>
        <begin position="1359"/>
        <end position="1382"/>
    </location>
</feature>
<comment type="subcellular location">
    <subcellularLocation>
        <location evidence="1">Endomembrane system</location>
        <topology evidence="1">Multi-pass membrane protein</topology>
    </subcellularLocation>
    <subcellularLocation>
        <location evidence="17">Membrane</location>
        <topology evidence="17">Multi-pass membrane protein</topology>
    </subcellularLocation>
</comment>
<organism evidence="21 22">
    <name type="scientific">Brettanomyces naardenensis</name>
    <name type="common">Yeast</name>
    <dbReference type="NCBI Taxonomy" id="13370"/>
    <lineage>
        <taxon>Eukaryota</taxon>
        <taxon>Fungi</taxon>
        <taxon>Dikarya</taxon>
        <taxon>Ascomycota</taxon>
        <taxon>Saccharomycotina</taxon>
        <taxon>Pichiomycetes</taxon>
        <taxon>Pichiales</taxon>
        <taxon>Pichiaceae</taxon>
        <taxon>Brettanomyces</taxon>
    </lineage>
</organism>
<feature type="binding site" evidence="15">
    <location>
        <position position="1199"/>
    </location>
    <ligand>
        <name>ATP</name>
        <dbReference type="ChEBI" id="CHEBI:30616"/>
    </ligand>
</feature>
<feature type="region of interest" description="Disordered" evidence="18">
    <location>
        <begin position="122"/>
        <end position="157"/>
    </location>
</feature>
<dbReference type="GO" id="GO:0012505">
    <property type="term" value="C:endomembrane system"/>
    <property type="evidence" value="ECO:0007669"/>
    <property type="project" value="UniProtKB-SubCell"/>
</dbReference>
<keyword evidence="3" id="KW-0813">Transport</keyword>
<dbReference type="InterPro" id="IPR023299">
    <property type="entry name" value="ATPase_P-typ_cyto_dom_N"/>
</dbReference>
<dbReference type="SUPFAM" id="SSF56784">
    <property type="entry name" value="HAD-like"/>
    <property type="match status" value="1"/>
</dbReference>
<evidence type="ECO:0000256" key="8">
    <source>
        <dbReference type="ARBA" id="ARBA00022842"/>
    </source>
</evidence>
<feature type="region of interest" description="Disordered" evidence="18">
    <location>
        <begin position="1"/>
        <end position="107"/>
    </location>
</feature>
<feature type="compositionally biased region" description="Acidic residues" evidence="18">
    <location>
        <begin position="208"/>
        <end position="219"/>
    </location>
</feature>
<sequence length="1676" mass="188633">MPSSKGHRHARSPFDDRYRFETDTNRSRLDPIHSDVASENSSNEELNFGTLGNLPSDIRPSQPHYNSSNTSNSSPHQHSSDSPYDSSESGDSDSLGRTPDVPQSSSFSSINLKQAHVNFSEQQVPNSSDSVNVTSSSTNSNVTAVTNGSNGKPKRSRTLFRRDRWGTQRTKNGRPVRHGTLIRRRTLKRAIDRIPQARRLFSGSLYGGEEDEEDGMGDTNDEKDRSKEKRDVFWNMPLPESQLDEDGNPPEYPRNKIRTTKYTPLTFLPKNLFNQFKNVANIYFLTMIVMGFFNIFGVPNPAVSAVPLIVIVCITAFKDALEDSRRTGSDMKINNLVTHVVRGLDNPNFNGENVSQWRKFKKLNTRILLKLIRRIKNEPEIDPLAYDDGGPRKSLDSFDYHRGSLDLNRGVTESTDSIAAADPFGDSQVYDSRDDLAGTTVAEDNYSPQIKPFVAPRDSLLDKSSISHPVFKRDYWKNIHVGDVVKIKNNDQVPVDIVILSTSDSDGGCYVETKNLDGETNLKVKQALKCSSSYIRNVNDLTRCKFWLESEGPKANLYSYEGNLNYYVNGDQGGEVSNEPVTINNLLLRGCSLRNTNWVVGIVAFTGPDTKIMLNAGITPTKKSRISKELNWQVVLNFFLLFLLCFVSGLINGIYYGRDDNSRIYFEYGSLAGSPVTNGIVGFFVSLILYQSLVPISLYISIEIIKTAQAFFIYSDVKMYNEKLDYPCVPKSWSISDDLGQIEYIFSDKTGTLTQNVMEFKKCTINGKIYGRAYTEAYADIRRRQGIDVEEESAREKREIAEDKVDMMGILQDLNRKDVDENELDKDLTFVSKTYAQDLRGSNGSVQKEAAENFALALALCHSVLTEKSETEPYKLEFRAQSPDEAALVSTARDVGFSFIDRTKTGIILDVQGLEREYQILNMLEFNSTRKRMSVIIKVPAADPSDPPTALLICKGADSVIFSRLSSKNPSDILEKTAIHLEQFATEGLRTLCIAKRELAWDEYEEWNKRHNVAASSLVDREAKMEEVASEIEQQLFLLGGTAIEDRLQDGVPESIQLLARAGIKLWVLTGDKVETAINIGFSCNLLTNSMNLLVVKTSGEDIQKLFEPEEWDRIEGDKGAVVSGLLGKYLSDNFRLDGTPEELAKEKHIHRPPSGNYGIVIDGAALKLALSDEIKIKFLLLCKQCKAVLCCRVSPAQKAAVVKLVKESLEVMTLAIGDGSNDVAMIQAANVGVGIAGEEGTQAAMSSDYAIAQFRYLTRLVLVHGRWSYKRLAEMIPSFFYKNVVFTLALFWYGIYDNFDGTYLFEYTYLMFYNLAFTSLPVIFLGILDQDVDDKVSLLVPQLYRSGILRKEWNVRKFVWYMFDGFYQSVVCFFLPFFLYYKGFFVDSNGLPLDHRFLMGALVSTIAIMSCDFYVLAHQKRWDWLSVFIASLSVIIVFGWTGIWSSSLESGAFYKSADELYGSTAFWACLFTGFLMCIMPRFSYDFVSTVIKPKDIDIIRERVSMGVYDQYPEGYDPTDPNRPAINKTAANDSYYESYSGESPSYPSPAHQNLHKSVFSRMFSKKPSTRPPPSASVDTLATEEIELDFTSPQGQILKHFESHNNNNHRLESERNVSLERTRSSLEYSRTGEGNGRGTSMELVRTSLDLPGLTTANSLIENLERGSKKTKRKKIFM</sequence>
<evidence type="ECO:0000259" key="19">
    <source>
        <dbReference type="Pfam" id="PF16209"/>
    </source>
</evidence>
<feature type="compositionally biased region" description="Basic and acidic residues" evidence="18">
    <location>
        <begin position="12"/>
        <end position="33"/>
    </location>
</feature>
<keyword evidence="8 16" id="KW-0460">Magnesium</keyword>
<feature type="compositionally biased region" description="Low complexity" evidence="18">
    <location>
        <begin position="126"/>
        <end position="150"/>
    </location>
</feature>
<comment type="similarity">
    <text evidence="2 17">Belongs to the cation transport ATPase (P-type) (TC 3.A.3) family. Type IV subfamily.</text>
</comment>
<feature type="transmembrane region" description="Helical" evidence="17">
    <location>
        <begin position="676"/>
        <end position="700"/>
    </location>
</feature>
<feature type="domain" description="P-type ATPase C-terminal" evidence="20">
    <location>
        <begin position="1245"/>
        <end position="1494"/>
    </location>
</feature>
<feature type="binding site" evidence="15">
    <location>
        <position position="1072"/>
    </location>
    <ligand>
        <name>ATP</name>
        <dbReference type="ChEBI" id="CHEBI:30616"/>
    </ligand>
</feature>
<dbReference type="FunFam" id="3.40.50.1000:FF:000014">
    <property type="entry name" value="Phospholipid-transporting ATPase"/>
    <property type="match status" value="1"/>
</dbReference>
<feature type="binding site" evidence="15">
    <location>
        <position position="1071"/>
    </location>
    <ligand>
        <name>ATP</name>
        <dbReference type="ChEBI" id="CHEBI:30616"/>
    </ligand>
</feature>
<evidence type="ECO:0000256" key="7">
    <source>
        <dbReference type="ARBA" id="ARBA00022840"/>
    </source>
</evidence>
<evidence type="ECO:0000259" key="20">
    <source>
        <dbReference type="Pfam" id="PF16212"/>
    </source>
</evidence>
<name>A0A448YEF3_BRENA</name>
<evidence type="ECO:0000256" key="6">
    <source>
        <dbReference type="ARBA" id="ARBA00022741"/>
    </source>
</evidence>